<dbReference type="InterPro" id="IPR018490">
    <property type="entry name" value="cNMP-bd_dom_sf"/>
</dbReference>
<dbReference type="InterPro" id="IPR036390">
    <property type="entry name" value="WH_DNA-bd_sf"/>
</dbReference>
<dbReference type="GO" id="GO:0003677">
    <property type="term" value="F:DNA binding"/>
    <property type="evidence" value="ECO:0007669"/>
    <property type="project" value="UniProtKB-KW"/>
</dbReference>
<dbReference type="Gene3D" id="2.60.120.10">
    <property type="entry name" value="Jelly Rolls"/>
    <property type="match status" value="1"/>
</dbReference>
<reference evidence="7" key="1">
    <citation type="submission" date="2012-03" db="EMBL/GenBank/DDBJ databases">
        <title>Complete sequence of chromosome of Deinococcus peraridilitoris DSM 19664.</title>
        <authorList>
            <person name="Lucas S."/>
            <person name="Copeland A."/>
            <person name="Lapidus A."/>
            <person name="Glavina del Rio T."/>
            <person name="Dalin E."/>
            <person name="Tice H."/>
            <person name="Bruce D."/>
            <person name="Goodwin L."/>
            <person name="Pitluck S."/>
            <person name="Peters L."/>
            <person name="Mikhailova N."/>
            <person name="Lu M."/>
            <person name="Kyrpides N."/>
            <person name="Mavromatis K."/>
            <person name="Ivanova N."/>
            <person name="Brettin T."/>
            <person name="Detter J.C."/>
            <person name="Han C."/>
            <person name="Larimer F."/>
            <person name="Land M."/>
            <person name="Hauser L."/>
            <person name="Markowitz V."/>
            <person name="Cheng J.-F."/>
            <person name="Hugenholtz P."/>
            <person name="Woyke T."/>
            <person name="Wu D."/>
            <person name="Pukall R."/>
            <person name="Steenblock K."/>
            <person name="Brambilla E."/>
            <person name="Klenk H.-P."/>
            <person name="Eisen J.A."/>
        </authorList>
    </citation>
    <scope>NUCLEOTIDE SEQUENCE [LARGE SCALE GENOMIC DNA]</scope>
    <source>
        <strain evidence="7">DSM 19664 / LMG 22246 / CIP 109416 / KR-200</strain>
    </source>
</reference>
<dbReference type="InterPro" id="IPR018488">
    <property type="entry name" value="cNMP-bd_CS"/>
</dbReference>
<dbReference type="SUPFAM" id="SSF51206">
    <property type="entry name" value="cAMP-binding domain-like"/>
    <property type="match status" value="1"/>
</dbReference>
<dbReference type="PANTHER" id="PTHR24567">
    <property type="entry name" value="CRP FAMILY TRANSCRIPTIONAL REGULATORY PROTEIN"/>
    <property type="match status" value="1"/>
</dbReference>
<dbReference type="eggNOG" id="COG0664">
    <property type="taxonomic scope" value="Bacteria"/>
</dbReference>
<proteinExistence type="predicted"/>
<keyword evidence="1" id="KW-0805">Transcription regulation</keyword>
<sequence>MGRMPQRQDLLGSPLFHNVPETAIRMAEEAVVERSFACGEVLVSQEAQGEALFLITQGRARVVRVSLGGRERVLGFMYAPAVFGEIAVLSTSERSASVVADTEVHALMLHRNEFEQLLTRFPKVLLNLAKILADRVASLNDELIALGISTEASMAHLFVNLYRQRAAAGEANARELPLLQNDLMLRLSASRETVSRVLKKLERDKLVRNANGHIQVLDLERLERLGYGLDED</sequence>
<dbReference type="GO" id="GO:0005829">
    <property type="term" value="C:cytosol"/>
    <property type="evidence" value="ECO:0007669"/>
    <property type="project" value="TreeGrafter"/>
</dbReference>
<dbReference type="SUPFAM" id="SSF46785">
    <property type="entry name" value="Winged helix' DNA-binding domain"/>
    <property type="match status" value="1"/>
</dbReference>
<dbReference type="PATRIC" id="fig|937777.3.peg.3385"/>
<dbReference type="GO" id="GO:0003700">
    <property type="term" value="F:DNA-binding transcription factor activity"/>
    <property type="evidence" value="ECO:0007669"/>
    <property type="project" value="TreeGrafter"/>
</dbReference>
<dbReference type="CDD" id="cd00038">
    <property type="entry name" value="CAP_ED"/>
    <property type="match status" value="1"/>
</dbReference>
<dbReference type="EMBL" id="CP003382">
    <property type="protein sequence ID" value="AFZ68810.1"/>
    <property type="molecule type" value="Genomic_DNA"/>
</dbReference>
<dbReference type="PROSITE" id="PS00889">
    <property type="entry name" value="CNMP_BINDING_2"/>
    <property type="match status" value="1"/>
</dbReference>
<dbReference type="InterPro" id="IPR014710">
    <property type="entry name" value="RmlC-like_jellyroll"/>
</dbReference>
<dbReference type="InterPro" id="IPR050397">
    <property type="entry name" value="Env_Response_Regulators"/>
</dbReference>
<gene>
    <name evidence="6" type="ordered locus">Deipe_3371</name>
</gene>
<dbReference type="Proteomes" id="UP000010467">
    <property type="component" value="Chromosome"/>
</dbReference>
<dbReference type="InterPro" id="IPR012318">
    <property type="entry name" value="HTH_CRP"/>
</dbReference>
<evidence type="ECO:0000313" key="7">
    <source>
        <dbReference type="Proteomes" id="UP000010467"/>
    </source>
</evidence>
<dbReference type="Pfam" id="PF00027">
    <property type="entry name" value="cNMP_binding"/>
    <property type="match status" value="1"/>
</dbReference>
<dbReference type="PANTHER" id="PTHR24567:SF68">
    <property type="entry name" value="DNA-BINDING TRANSCRIPTIONAL DUAL REGULATOR CRP"/>
    <property type="match status" value="1"/>
</dbReference>
<keyword evidence="7" id="KW-1185">Reference proteome</keyword>
<protein>
    <submittedName>
        <fullName evidence="6">cAMP-binding protein</fullName>
    </submittedName>
</protein>
<dbReference type="PROSITE" id="PS50042">
    <property type="entry name" value="CNMP_BINDING_3"/>
    <property type="match status" value="1"/>
</dbReference>
<dbReference type="InterPro" id="IPR036388">
    <property type="entry name" value="WH-like_DNA-bd_sf"/>
</dbReference>
<accession>L0A6Y3</accession>
<keyword evidence="2" id="KW-0238">DNA-binding</keyword>
<evidence type="ECO:0000259" key="5">
    <source>
        <dbReference type="PROSITE" id="PS51063"/>
    </source>
</evidence>
<dbReference type="Gene3D" id="1.10.10.10">
    <property type="entry name" value="Winged helix-like DNA-binding domain superfamily/Winged helix DNA-binding domain"/>
    <property type="match status" value="1"/>
</dbReference>
<dbReference type="SMART" id="SM00100">
    <property type="entry name" value="cNMP"/>
    <property type="match status" value="1"/>
</dbReference>
<dbReference type="Pfam" id="PF13545">
    <property type="entry name" value="HTH_Crp_2"/>
    <property type="match status" value="1"/>
</dbReference>
<organism evidence="6 7">
    <name type="scientific">Deinococcus peraridilitoris (strain DSM 19664 / LMG 22246 / CIP 109416 / KR-200)</name>
    <dbReference type="NCBI Taxonomy" id="937777"/>
    <lineage>
        <taxon>Bacteria</taxon>
        <taxon>Thermotogati</taxon>
        <taxon>Deinococcota</taxon>
        <taxon>Deinococci</taxon>
        <taxon>Deinococcales</taxon>
        <taxon>Deinococcaceae</taxon>
        <taxon>Deinococcus</taxon>
    </lineage>
</organism>
<feature type="domain" description="HTH crp-type" evidence="5">
    <location>
        <begin position="148"/>
        <end position="220"/>
    </location>
</feature>
<feature type="domain" description="Cyclic nucleotide-binding" evidence="4">
    <location>
        <begin position="15"/>
        <end position="118"/>
    </location>
</feature>
<evidence type="ECO:0000313" key="6">
    <source>
        <dbReference type="EMBL" id="AFZ68810.1"/>
    </source>
</evidence>
<dbReference type="AlphaFoldDB" id="L0A6Y3"/>
<dbReference type="PROSITE" id="PS51063">
    <property type="entry name" value="HTH_CRP_2"/>
    <property type="match status" value="1"/>
</dbReference>
<evidence type="ECO:0000256" key="1">
    <source>
        <dbReference type="ARBA" id="ARBA00023015"/>
    </source>
</evidence>
<evidence type="ECO:0000259" key="4">
    <source>
        <dbReference type="PROSITE" id="PS50042"/>
    </source>
</evidence>
<dbReference type="KEGG" id="dpd:Deipe_3371"/>
<name>L0A6Y3_DEIPD</name>
<dbReference type="InterPro" id="IPR000595">
    <property type="entry name" value="cNMP-bd_dom"/>
</dbReference>
<keyword evidence="3" id="KW-0804">Transcription</keyword>
<dbReference type="SMART" id="SM00419">
    <property type="entry name" value="HTH_CRP"/>
    <property type="match status" value="1"/>
</dbReference>
<evidence type="ECO:0000256" key="3">
    <source>
        <dbReference type="ARBA" id="ARBA00023163"/>
    </source>
</evidence>
<evidence type="ECO:0000256" key="2">
    <source>
        <dbReference type="ARBA" id="ARBA00023125"/>
    </source>
</evidence>
<dbReference type="STRING" id="937777.Deipe_3371"/>
<dbReference type="HOGENOM" id="CLU_075053_3_5_0"/>